<dbReference type="InterPro" id="IPR004134">
    <property type="entry name" value="Peptidase_C1B"/>
</dbReference>
<feature type="active site" evidence="5">
    <location>
        <position position="47"/>
    </location>
</feature>
<keyword evidence="3 4" id="KW-0788">Thiol protease</keyword>
<feature type="active site" evidence="5">
    <location>
        <position position="335"/>
    </location>
</feature>
<evidence type="ECO:0000313" key="7">
    <source>
        <dbReference type="Proteomes" id="UP001185092"/>
    </source>
</evidence>
<keyword evidence="2 4" id="KW-0378">Hydrolase</keyword>
<evidence type="ECO:0000313" key="6">
    <source>
        <dbReference type="EMBL" id="MDR6239366.1"/>
    </source>
</evidence>
<dbReference type="GO" id="GO:0070005">
    <property type="term" value="F:cysteine-type aminopeptidase activity"/>
    <property type="evidence" value="ECO:0007669"/>
    <property type="project" value="InterPro"/>
</dbReference>
<comment type="caution">
    <text evidence="6">The sequence shown here is derived from an EMBL/GenBank/DDBJ whole genome shotgun (WGS) entry which is preliminary data.</text>
</comment>
<evidence type="ECO:0000256" key="2">
    <source>
        <dbReference type="ARBA" id="ARBA00022801"/>
    </source>
</evidence>
<dbReference type="RefSeq" id="WP_309939010.1">
    <property type="nucleotide sequence ID" value="NZ_AP025305.1"/>
</dbReference>
<evidence type="ECO:0000256" key="1">
    <source>
        <dbReference type="ARBA" id="ARBA00022670"/>
    </source>
</evidence>
<name>A0AAE4BS42_9BACT</name>
<keyword evidence="1 4" id="KW-0645">Protease</keyword>
<dbReference type="PROSITE" id="PS00139">
    <property type="entry name" value="THIOL_PROTEASE_CYS"/>
    <property type="match status" value="1"/>
</dbReference>
<dbReference type="AlphaFoldDB" id="A0AAE4BS42"/>
<reference evidence="6" key="1">
    <citation type="submission" date="2023-07" db="EMBL/GenBank/DDBJ databases">
        <title>Genomic Encyclopedia of Type Strains, Phase IV (KMG-IV): sequencing the most valuable type-strain genomes for metagenomic binning, comparative biology and taxonomic classification.</title>
        <authorList>
            <person name="Goeker M."/>
        </authorList>
    </citation>
    <scope>NUCLEOTIDE SEQUENCE</scope>
    <source>
        <strain evidence="6">DSM 26174</strain>
    </source>
</reference>
<dbReference type="SUPFAM" id="SSF54001">
    <property type="entry name" value="Cysteine proteinases"/>
    <property type="match status" value="1"/>
</dbReference>
<dbReference type="GO" id="GO:0006508">
    <property type="term" value="P:proteolysis"/>
    <property type="evidence" value="ECO:0007669"/>
    <property type="project" value="UniProtKB-KW"/>
</dbReference>
<dbReference type="Gene3D" id="3.90.70.10">
    <property type="entry name" value="Cysteine proteinases"/>
    <property type="match status" value="1"/>
</dbReference>
<comment type="similarity">
    <text evidence="4">Belongs to the peptidase C1 family.</text>
</comment>
<dbReference type="PANTHER" id="PTHR10363:SF2">
    <property type="entry name" value="BLEOMYCIN HYDROLASE"/>
    <property type="match status" value="1"/>
</dbReference>
<organism evidence="6 7">
    <name type="scientific">Aureibacter tunicatorum</name>
    <dbReference type="NCBI Taxonomy" id="866807"/>
    <lineage>
        <taxon>Bacteria</taxon>
        <taxon>Pseudomonadati</taxon>
        <taxon>Bacteroidota</taxon>
        <taxon>Cytophagia</taxon>
        <taxon>Cytophagales</taxon>
        <taxon>Persicobacteraceae</taxon>
        <taxon>Aureibacter</taxon>
    </lineage>
</organism>
<dbReference type="GO" id="GO:0005737">
    <property type="term" value="C:cytoplasm"/>
    <property type="evidence" value="ECO:0007669"/>
    <property type="project" value="TreeGrafter"/>
</dbReference>
<protein>
    <recommendedName>
        <fullName evidence="4">Aminopeptidase</fullName>
    </recommendedName>
</protein>
<keyword evidence="7" id="KW-1185">Reference proteome</keyword>
<evidence type="ECO:0000256" key="5">
    <source>
        <dbReference type="PIRSR" id="PIRSR005700-1"/>
    </source>
</evidence>
<dbReference type="InterPro" id="IPR038765">
    <property type="entry name" value="Papain-like_cys_pep_sf"/>
</dbReference>
<dbReference type="EMBL" id="JAVDQD010000002">
    <property type="protein sequence ID" value="MDR6239366.1"/>
    <property type="molecule type" value="Genomic_DNA"/>
</dbReference>
<proteinExistence type="inferred from homology"/>
<dbReference type="GO" id="GO:0043418">
    <property type="term" value="P:homocysteine catabolic process"/>
    <property type="evidence" value="ECO:0007669"/>
    <property type="project" value="TreeGrafter"/>
</dbReference>
<evidence type="ECO:0000256" key="3">
    <source>
        <dbReference type="ARBA" id="ARBA00022807"/>
    </source>
</evidence>
<gene>
    <name evidence="6" type="ORF">HNQ88_002403</name>
</gene>
<dbReference type="InterPro" id="IPR000169">
    <property type="entry name" value="Pept_cys_AS"/>
</dbReference>
<keyword evidence="4" id="KW-0031">Aminopeptidase</keyword>
<dbReference type="PIRSF" id="PIRSF005700">
    <property type="entry name" value="PepC"/>
    <property type="match status" value="1"/>
</dbReference>
<feature type="active site" evidence="5">
    <location>
        <position position="314"/>
    </location>
</feature>
<dbReference type="PANTHER" id="PTHR10363">
    <property type="entry name" value="BLEOMYCIN HYDROLASE"/>
    <property type="match status" value="1"/>
</dbReference>
<dbReference type="Proteomes" id="UP001185092">
    <property type="component" value="Unassembled WGS sequence"/>
</dbReference>
<sequence>MFFLLGMAITFQSLGQNEKINVGPYVFETIISNDVNAVQNQGRTGTCWSFSSLSFFESELLRKGKGKYELSEMFVVWNSYKDKSEKYVRMNGALNYGAGGAFHDVVNVLRDYGMVPESVYGGLNYGFDSHNHGEMDEVLKGMVDGVIKNKSKRLTTAWPHAIESTLNAYLGEIPQEFEYLGKKYTPKSYANEMGLNPDDYIELSSFTHHPYYKPFILEVPDNWAWGQVYNLPLDEMMDAIETSLENGYTLAWASDVSEPYFMFKKGLAIVPSKPWDKLTKEEKDDFGTTVVDEMKITPEVRQREFDDYRTTDDHGMHIVGLAKDQNGKKFFIVKNSWGTERNDQDGYFYASWEYVKYKTTDVMVNKNSLPKPLLKKLNL</sequence>
<dbReference type="GO" id="GO:0009636">
    <property type="term" value="P:response to toxic substance"/>
    <property type="evidence" value="ECO:0007669"/>
    <property type="project" value="TreeGrafter"/>
</dbReference>
<evidence type="ECO:0000256" key="4">
    <source>
        <dbReference type="PIRNR" id="PIRNR005700"/>
    </source>
</evidence>
<dbReference type="Pfam" id="PF03051">
    <property type="entry name" value="Peptidase_C1_2"/>
    <property type="match status" value="1"/>
</dbReference>
<accession>A0AAE4BS42</accession>